<feature type="domain" description="N-acetyltransferase" evidence="3">
    <location>
        <begin position="47"/>
        <end position="194"/>
    </location>
</feature>
<dbReference type="EMBL" id="JAVBVO010000003">
    <property type="protein sequence ID" value="MDZ5758818.1"/>
    <property type="molecule type" value="Genomic_DNA"/>
</dbReference>
<keyword evidence="2 4" id="KW-0012">Acyltransferase</keyword>
<keyword evidence="4" id="KW-0689">Ribosomal protein</keyword>
<accession>A0AAW9K952</accession>
<proteinExistence type="predicted"/>
<keyword evidence="1 4" id="KW-0808">Transferase</keyword>
<protein>
    <submittedName>
        <fullName evidence="4">Ribosomal protein S18-alanine N-acetyltransferase</fullName>
        <ecNumber evidence="4">2.3.1.266</ecNumber>
    </submittedName>
</protein>
<evidence type="ECO:0000313" key="4">
    <source>
        <dbReference type="EMBL" id="MDZ5758818.1"/>
    </source>
</evidence>
<dbReference type="PANTHER" id="PTHR23091:SF4">
    <property type="entry name" value="N-TERMINAL AMINO-ACID N(ALPHA)-ACETYLTRANSFERASE NATA"/>
    <property type="match status" value="1"/>
</dbReference>
<evidence type="ECO:0000256" key="2">
    <source>
        <dbReference type="ARBA" id="ARBA00023315"/>
    </source>
</evidence>
<dbReference type="Proteomes" id="UP001290462">
    <property type="component" value="Unassembled WGS sequence"/>
</dbReference>
<name>A0AAW9K952_CARML</name>
<keyword evidence="4" id="KW-0687">Ribonucleoprotein</keyword>
<dbReference type="Pfam" id="PF00583">
    <property type="entry name" value="Acetyltransf_1"/>
    <property type="match status" value="1"/>
</dbReference>
<dbReference type="RefSeq" id="WP_010051482.1">
    <property type="nucleotide sequence ID" value="NZ_BJOJ01000039.1"/>
</dbReference>
<dbReference type="CDD" id="cd04301">
    <property type="entry name" value="NAT_SF"/>
    <property type="match status" value="1"/>
</dbReference>
<reference evidence="4" key="1">
    <citation type="submission" date="2023-08" db="EMBL/GenBank/DDBJ databases">
        <title>Genomic characterization of piscicolin 126 produced by Carnobacterium maltaromaticum CM22 strain isolated from salmon (Salmo salar).</title>
        <authorList>
            <person name="Gonzalez-Gragera E."/>
            <person name="Garcia-Lopez J.D."/>
            <person name="Teso-Perez C."/>
            <person name="Gimenez-Hernandez I."/>
            <person name="Peralta-Sanchez J.M."/>
            <person name="Valdivia E."/>
            <person name="Montalban-Lopez M."/>
            <person name="Martin-Platero A.M."/>
            <person name="Banos A."/>
            <person name="Martinez-Bueno M."/>
        </authorList>
    </citation>
    <scope>NUCLEOTIDE SEQUENCE</scope>
    <source>
        <strain evidence="4">CM22</strain>
    </source>
</reference>
<dbReference type="GO" id="GO:0031415">
    <property type="term" value="C:NatA complex"/>
    <property type="evidence" value="ECO:0007669"/>
    <property type="project" value="InterPro"/>
</dbReference>
<dbReference type="EC" id="2.3.1.266" evidence="4"/>
<dbReference type="InterPro" id="IPR006464">
    <property type="entry name" value="AcTrfase_RimI/Ard1"/>
</dbReference>
<dbReference type="Gene3D" id="3.40.630.30">
    <property type="match status" value="1"/>
</dbReference>
<dbReference type="AlphaFoldDB" id="A0AAW9K952"/>
<evidence type="ECO:0000256" key="1">
    <source>
        <dbReference type="ARBA" id="ARBA00022679"/>
    </source>
</evidence>
<dbReference type="GO" id="GO:0008999">
    <property type="term" value="F:protein-N-terminal-alanine acetyltransferase activity"/>
    <property type="evidence" value="ECO:0007669"/>
    <property type="project" value="UniProtKB-EC"/>
</dbReference>
<comment type="caution">
    <text evidence="4">The sequence shown here is derived from an EMBL/GenBank/DDBJ whole genome shotgun (WGS) entry which is preliminary data.</text>
</comment>
<dbReference type="GeneID" id="83605182"/>
<organism evidence="4 5">
    <name type="scientific">Carnobacterium maltaromaticum</name>
    <name type="common">Carnobacterium piscicola</name>
    <dbReference type="NCBI Taxonomy" id="2751"/>
    <lineage>
        <taxon>Bacteria</taxon>
        <taxon>Bacillati</taxon>
        <taxon>Bacillota</taxon>
        <taxon>Bacilli</taxon>
        <taxon>Lactobacillales</taxon>
        <taxon>Carnobacteriaceae</taxon>
        <taxon>Carnobacterium</taxon>
    </lineage>
</organism>
<evidence type="ECO:0000259" key="3">
    <source>
        <dbReference type="PROSITE" id="PS51186"/>
    </source>
</evidence>
<evidence type="ECO:0000313" key="5">
    <source>
        <dbReference type="Proteomes" id="UP001290462"/>
    </source>
</evidence>
<dbReference type="NCBIfam" id="TIGR01575">
    <property type="entry name" value="rimI"/>
    <property type="match status" value="1"/>
</dbReference>
<dbReference type="PROSITE" id="PS51186">
    <property type="entry name" value="GNAT"/>
    <property type="match status" value="1"/>
</dbReference>
<sequence>MLKKFRNWLTASADEEEAENQRKRWTRLTERVELQQTDFPLNEEEVAVLSIGTAEDIPDLLEIERLSYHGETPWNQKAFEHEMKNNRNALYLVLRVYDVAIGFIGSWFVEGEAHVTNIAIIPNYRRYGLASFLMEQMRHLAEADHNQLFSLEVRMSNTGAQELYRKLGFKDGKIKKAYYSEDHEDALEMSLVLKGHKKSGE</sequence>
<dbReference type="SUPFAM" id="SSF55729">
    <property type="entry name" value="Acyl-CoA N-acyltransferases (Nat)"/>
    <property type="match status" value="1"/>
</dbReference>
<dbReference type="InterPro" id="IPR016181">
    <property type="entry name" value="Acyl_CoA_acyltransferase"/>
</dbReference>
<dbReference type="InterPro" id="IPR045047">
    <property type="entry name" value="Ard1-like"/>
</dbReference>
<dbReference type="PANTHER" id="PTHR23091">
    <property type="entry name" value="N-TERMINAL ACETYLTRANSFERASE"/>
    <property type="match status" value="1"/>
</dbReference>
<dbReference type="GO" id="GO:0005840">
    <property type="term" value="C:ribosome"/>
    <property type="evidence" value="ECO:0007669"/>
    <property type="project" value="UniProtKB-KW"/>
</dbReference>
<gene>
    <name evidence="4" type="primary">rimI</name>
    <name evidence="4" type="ORF">RAK27_09150</name>
</gene>
<dbReference type="InterPro" id="IPR000182">
    <property type="entry name" value="GNAT_dom"/>
</dbReference>